<evidence type="ECO:0000256" key="9">
    <source>
        <dbReference type="RuleBase" id="RU363036"/>
    </source>
</evidence>
<proteinExistence type="inferred from homology"/>
<comment type="caution">
    <text evidence="11">The sequence shown here is derived from an EMBL/GenBank/DDBJ whole genome shotgun (WGS) entry which is preliminary data.</text>
</comment>
<evidence type="ECO:0000313" key="11">
    <source>
        <dbReference type="EMBL" id="MEV0971481.1"/>
    </source>
</evidence>
<protein>
    <recommendedName>
        <fullName evidence="2 8">Tryptophan--tRNA ligase</fullName>
        <ecNumber evidence="2 8">6.1.1.2</ecNumber>
    </recommendedName>
</protein>
<dbReference type="GO" id="GO:0004830">
    <property type="term" value="F:tryptophan-tRNA ligase activity"/>
    <property type="evidence" value="ECO:0007669"/>
    <property type="project" value="UniProtKB-EC"/>
</dbReference>
<evidence type="ECO:0000256" key="6">
    <source>
        <dbReference type="ARBA" id="ARBA00022917"/>
    </source>
</evidence>
<dbReference type="InterPro" id="IPR001412">
    <property type="entry name" value="aa-tRNA-synth_I_CS"/>
</dbReference>
<keyword evidence="12" id="KW-1185">Reference proteome</keyword>
<dbReference type="RefSeq" id="WP_358135839.1">
    <property type="nucleotide sequence ID" value="NZ_JBFALK010000013.1"/>
</dbReference>
<dbReference type="InterPro" id="IPR002306">
    <property type="entry name" value="Trp-tRNA-ligase"/>
</dbReference>
<evidence type="ECO:0000256" key="7">
    <source>
        <dbReference type="ARBA" id="ARBA00023146"/>
    </source>
</evidence>
<dbReference type="InterPro" id="IPR002305">
    <property type="entry name" value="aa-tRNA-synth_Ic"/>
</dbReference>
<evidence type="ECO:0000256" key="4">
    <source>
        <dbReference type="ARBA" id="ARBA00022741"/>
    </source>
</evidence>
<keyword evidence="7 9" id="KW-0030">Aminoacyl-tRNA synthetase</keyword>
<organism evidence="11 12">
    <name type="scientific">Microtetraspora glauca</name>
    <dbReference type="NCBI Taxonomy" id="1996"/>
    <lineage>
        <taxon>Bacteria</taxon>
        <taxon>Bacillati</taxon>
        <taxon>Actinomycetota</taxon>
        <taxon>Actinomycetes</taxon>
        <taxon>Streptosporangiales</taxon>
        <taxon>Streptosporangiaceae</taxon>
        <taxon>Microtetraspora</taxon>
    </lineage>
</organism>
<keyword evidence="5 9" id="KW-0067">ATP-binding</keyword>
<evidence type="ECO:0000256" key="8">
    <source>
        <dbReference type="NCBIfam" id="TIGR00233"/>
    </source>
</evidence>
<feature type="region of interest" description="Disordered" evidence="10">
    <location>
        <begin position="1"/>
        <end position="52"/>
    </location>
</feature>
<dbReference type="Gene3D" id="1.10.240.10">
    <property type="entry name" value="Tyrosyl-Transfer RNA Synthetase"/>
    <property type="match status" value="1"/>
</dbReference>
<dbReference type="PANTHER" id="PTHR43766">
    <property type="entry name" value="TRYPTOPHAN--TRNA LIGASE, MITOCHONDRIAL"/>
    <property type="match status" value="1"/>
</dbReference>
<keyword evidence="6 9" id="KW-0648">Protein biosynthesis</keyword>
<sequence>MTTVTERSTTTDAALSAATGAPAPVLSPPGGTSPQDSGNNGENGENGENGGTIAETRAGVSAAQRRSAELEELIRREPGRFRVLTGDRPTGRLHLGHYFGTLHNRVRLQNLGVETFLIIADYQVLTDRDVADRLNERVEDLVLDYLAVGIDPTRTTIFAHSAVPALNQLLLPFLSLVSVSELNRNPTVKDEIAHSRQSAVSGLMFTYPAHQAADILFCKADVVPVGQDQLPHLELTRTIARRFNDRYGTGAAPVFPEPDALLSAAPLLLGTDGTKMSKSRGNAVGLAASADETARLIRGAKTDVDRHITYDPEARPEVSSLVLLAALCLDRDPHDVAAEIGGRGAAALKATVTEAVNEYLAPIRERRADYAQDLGFVRQVLHDGTRIANEVAETTLGEVRAAMKTVY</sequence>
<dbReference type="EMBL" id="JBFALK010000013">
    <property type="protein sequence ID" value="MEV0971481.1"/>
    <property type="molecule type" value="Genomic_DNA"/>
</dbReference>
<accession>A0ABV3GIK4</accession>
<dbReference type="CDD" id="cd00806">
    <property type="entry name" value="TrpRS_core"/>
    <property type="match status" value="1"/>
</dbReference>
<evidence type="ECO:0000313" key="12">
    <source>
        <dbReference type="Proteomes" id="UP001551675"/>
    </source>
</evidence>
<dbReference type="InterPro" id="IPR050203">
    <property type="entry name" value="Trp-tRNA_synthetase"/>
</dbReference>
<name>A0ABV3GIK4_MICGL</name>
<dbReference type="Gene3D" id="3.40.50.620">
    <property type="entry name" value="HUPs"/>
    <property type="match status" value="1"/>
</dbReference>
<dbReference type="Proteomes" id="UP001551675">
    <property type="component" value="Unassembled WGS sequence"/>
</dbReference>
<dbReference type="NCBIfam" id="TIGR00233">
    <property type="entry name" value="trpS"/>
    <property type="match status" value="1"/>
</dbReference>
<dbReference type="InterPro" id="IPR014729">
    <property type="entry name" value="Rossmann-like_a/b/a_fold"/>
</dbReference>
<dbReference type="PANTHER" id="PTHR43766:SF1">
    <property type="entry name" value="TRYPTOPHAN--TRNA LIGASE, MITOCHONDRIAL"/>
    <property type="match status" value="1"/>
</dbReference>
<dbReference type="EC" id="6.1.1.2" evidence="2 8"/>
<keyword evidence="4 9" id="KW-0547">Nucleotide-binding</keyword>
<gene>
    <name evidence="11" type="primary">trpS</name>
    <name evidence="11" type="ORF">AB0I59_22920</name>
</gene>
<dbReference type="PROSITE" id="PS00178">
    <property type="entry name" value="AA_TRNA_LIGASE_I"/>
    <property type="match status" value="1"/>
</dbReference>
<evidence type="ECO:0000256" key="10">
    <source>
        <dbReference type="SAM" id="MobiDB-lite"/>
    </source>
</evidence>
<feature type="compositionally biased region" description="Low complexity" evidence="10">
    <location>
        <begin position="10"/>
        <end position="23"/>
    </location>
</feature>
<dbReference type="SUPFAM" id="SSF52374">
    <property type="entry name" value="Nucleotidylyl transferase"/>
    <property type="match status" value="1"/>
</dbReference>
<evidence type="ECO:0000256" key="5">
    <source>
        <dbReference type="ARBA" id="ARBA00022840"/>
    </source>
</evidence>
<dbReference type="PRINTS" id="PR01039">
    <property type="entry name" value="TRNASYNTHTRP"/>
</dbReference>
<evidence type="ECO:0000256" key="3">
    <source>
        <dbReference type="ARBA" id="ARBA00022598"/>
    </source>
</evidence>
<comment type="similarity">
    <text evidence="1 9">Belongs to the class-I aminoacyl-tRNA synthetase family.</text>
</comment>
<keyword evidence="3 9" id="KW-0436">Ligase</keyword>
<dbReference type="Pfam" id="PF00579">
    <property type="entry name" value="tRNA-synt_1b"/>
    <property type="match status" value="1"/>
</dbReference>
<reference evidence="11 12" key="1">
    <citation type="submission" date="2024-06" db="EMBL/GenBank/DDBJ databases">
        <title>The Natural Products Discovery Center: Release of the First 8490 Sequenced Strains for Exploring Actinobacteria Biosynthetic Diversity.</title>
        <authorList>
            <person name="Kalkreuter E."/>
            <person name="Kautsar S.A."/>
            <person name="Yang D."/>
            <person name="Bader C.D."/>
            <person name="Teijaro C.N."/>
            <person name="Fluegel L."/>
            <person name="Davis C.M."/>
            <person name="Simpson J.R."/>
            <person name="Lauterbach L."/>
            <person name="Steele A.D."/>
            <person name="Gui C."/>
            <person name="Meng S."/>
            <person name="Li G."/>
            <person name="Viehrig K."/>
            <person name="Ye F."/>
            <person name="Su P."/>
            <person name="Kiefer A.F."/>
            <person name="Nichols A."/>
            <person name="Cepeda A.J."/>
            <person name="Yan W."/>
            <person name="Fan B."/>
            <person name="Jiang Y."/>
            <person name="Adhikari A."/>
            <person name="Zheng C.-J."/>
            <person name="Schuster L."/>
            <person name="Cowan T.M."/>
            <person name="Smanski M.J."/>
            <person name="Chevrette M.G."/>
            <person name="De Carvalho L.P.S."/>
            <person name="Shen B."/>
        </authorList>
    </citation>
    <scope>NUCLEOTIDE SEQUENCE [LARGE SCALE GENOMIC DNA]</scope>
    <source>
        <strain evidence="11 12">NPDC050100</strain>
    </source>
</reference>
<evidence type="ECO:0000256" key="1">
    <source>
        <dbReference type="ARBA" id="ARBA00005594"/>
    </source>
</evidence>
<evidence type="ECO:0000256" key="2">
    <source>
        <dbReference type="ARBA" id="ARBA00013161"/>
    </source>
</evidence>